<dbReference type="Pfam" id="PF02441">
    <property type="entry name" value="Flavoprotein"/>
    <property type="match status" value="1"/>
</dbReference>
<dbReference type="InterPro" id="IPR014214">
    <property type="entry name" value="Dipicolinic_acid_synth_B"/>
</dbReference>
<dbReference type="InterPro" id="IPR003382">
    <property type="entry name" value="Flavoprotein"/>
</dbReference>
<dbReference type="PIRSF" id="PIRSF001390">
    <property type="entry name" value="Dipicolinate_synth_subunit_B"/>
    <property type="match status" value="1"/>
</dbReference>
<feature type="domain" description="Flavoprotein" evidence="1">
    <location>
        <begin position="6"/>
        <end position="167"/>
    </location>
</feature>
<gene>
    <name evidence="2" type="ORF">H0486_14590</name>
</gene>
<evidence type="ECO:0000259" key="1">
    <source>
        <dbReference type="Pfam" id="PF02441"/>
    </source>
</evidence>
<dbReference type="AlphaFoldDB" id="A0A839K3B0"/>
<keyword evidence="3" id="KW-1185">Reference proteome</keyword>
<name>A0A839K3B0_9FIRM</name>
<organism evidence="2 3">
    <name type="scientific">Variimorphobacter saccharofermentans</name>
    <dbReference type="NCBI Taxonomy" id="2755051"/>
    <lineage>
        <taxon>Bacteria</taxon>
        <taxon>Bacillati</taxon>
        <taxon>Bacillota</taxon>
        <taxon>Clostridia</taxon>
        <taxon>Lachnospirales</taxon>
        <taxon>Lachnospiraceae</taxon>
        <taxon>Variimorphobacter</taxon>
    </lineage>
</organism>
<dbReference type="SUPFAM" id="SSF52507">
    <property type="entry name" value="Homo-oligomeric flavin-containing Cys decarboxylases, HFCD"/>
    <property type="match status" value="1"/>
</dbReference>
<proteinExistence type="predicted"/>
<dbReference type="RefSeq" id="WP_228353700.1">
    <property type="nucleotide sequence ID" value="NZ_JACEGA010000001.1"/>
</dbReference>
<accession>A0A839K3B0</accession>
<dbReference type="InterPro" id="IPR036551">
    <property type="entry name" value="Flavin_trans-like"/>
</dbReference>
<sequence>MTLSGKNVGVALTGSYCTFDKVFLQIERLVQEKANVYTIFSDRSQITDTRFGKAEDFLNKAMSITGNDPITTIVDAEKLGPKNILDIIVIAPCTGNTLAKMANAITDSPVLMAAKGLLRNGKPIVIAIATNDALSNNLKNIGLLINTKSIYFVPFGQDNYMGKPYSMISHFNLIVPTLEEALEGRQLQPILMPPQ</sequence>
<dbReference type="EMBL" id="JACEGA010000001">
    <property type="protein sequence ID" value="MBB2184106.1"/>
    <property type="molecule type" value="Genomic_DNA"/>
</dbReference>
<evidence type="ECO:0000313" key="3">
    <source>
        <dbReference type="Proteomes" id="UP000574276"/>
    </source>
</evidence>
<dbReference type="Gene3D" id="3.40.50.1950">
    <property type="entry name" value="Flavin prenyltransferase-like"/>
    <property type="match status" value="1"/>
</dbReference>
<dbReference type="NCBIfam" id="TIGR02852">
    <property type="entry name" value="spore_dpaB"/>
    <property type="match status" value="1"/>
</dbReference>
<reference evidence="2 3" key="1">
    <citation type="submission" date="2020-07" db="EMBL/GenBank/DDBJ databases">
        <title>Characterization and genome sequencing of isolate MD1, a novel member within the family Lachnospiraceae.</title>
        <authorList>
            <person name="Rettenmaier R."/>
            <person name="Di Bello L."/>
            <person name="Zinser C."/>
            <person name="Scheitz K."/>
            <person name="Liebl W."/>
            <person name="Zverlov V."/>
        </authorList>
    </citation>
    <scope>NUCLEOTIDE SEQUENCE [LARGE SCALE GENOMIC DNA]</scope>
    <source>
        <strain evidence="2 3">MD1</strain>
    </source>
</reference>
<dbReference type="Proteomes" id="UP000574276">
    <property type="component" value="Unassembled WGS sequence"/>
</dbReference>
<dbReference type="GO" id="GO:0003824">
    <property type="term" value="F:catalytic activity"/>
    <property type="evidence" value="ECO:0007669"/>
    <property type="project" value="InterPro"/>
</dbReference>
<protein>
    <submittedName>
        <fullName evidence="2">Dipicolinate synthase subunit B</fullName>
    </submittedName>
</protein>
<comment type="caution">
    <text evidence="2">The sequence shown here is derived from an EMBL/GenBank/DDBJ whole genome shotgun (WGS) entry which is preliminary data.</text>
</comment>
<evidence type="ECO:0000313" key="2">
    <source>
        <dbReference type="EMBL" id="MBB2184106.1"/>
    </source>
</evidence>
<dbReference type="NCBIfam" id="NF006161">
    <property type="entry name" value="PRK08305.1"/>
    <property type="match status" value="1"/>
</dbReference>